<protein>
    <submittedName>
        <fullName evidence="5">Secreted protein</fullName>
    </submittedName>
</protein>
<keyword evidence="4" id="KW-1185">Reference proteome</keyword>
<evidence type="ECO:0000313" key="3">
    <source>
        <dbReference type="EMBL" id="VDK45257.1"/>
    </source>
</evidence>
<proteinExistence type="predicted"/>
<feature type="signal peptide" evidence="2">
    <location>
        <begin position="1"/>
        <end position="16"/>
    </location>
</feature>
<feature type="region of interest" description="Disordered" evidence="1">
    <location>
        <begin position="78"/>
        <end position="98"/>
    </location>
</feature>
<dbReference type="EMBL" id="UYRS01019429">
    <property type="protein sequence ID" value="VDK45257.1"/>
    <property type="molecule type" value="Genomic_DNA"/>
</dbReference>
<accession>A0A0R3WFV2</accession>
<name>A0A0R3WFV2_TAEAS</name>
<evidence type="ECO:0000313" key="5">
    <source>
        <dbReference type="WBParaSite" id="TASK_0000974501-mRNA-1"/>
    </source>
</evidence>
<evidence type="ECO:0000313" key="4">
    <source>
        <dbReference type="Proteomes" id="UP000282613"/>
    </source>
</evidence>
<dbReference type="WBParaSite" id="TASK_0000974501-mRNA-1">
    <property type="protein sequence ID" value="TASK_0000974501-mRNA-1"/>
    <property type="gene ID" value="TASK_0000974501"/>
</dbReference>
<evidence type="ECO:0000256" key="2">
    <source>
        <dbReference type="SAM" id="SignalP"/>
    </source>
</evidence>
<dbReference type="AlphaFoldDB" id="A0A0R3WFV2"/>
<feature type="compositionally biased region" description="Polar residues" evidence="1">
    <location>
        <begin position="80"/>
        <end position="89"/>
    </location>
</feature>
<gene>
    <name evidence="3" type="ORF">TASK_LOCUS9746</name>
</gene>
<dbReference type="Proteomes" id="UP000282613">
    <property type="component" value="Unassembled WGS sequence"/>
</dbReference>
<reference evidence="5" key="1">
    <citation type="submission" date="2017-02" db="UniProtKB">
        <authorList>
            <consortium name="WormBaseParasite"/>
        </authorList>
    </citation>
    <scope>IDENTIFICATION</scope>
</reference>
<reference evidence="3 4" key="2">
    <citation type="submission" date="2018-11" db="EMBL/GenBank/DDBJ databases">
        <authorList>
            <consortium name="Pathogen Informatics"/>
        </authorList>
    </citation>
    <scope>NUCLEOTIDE SEQUENCE [LARGE SCALE GENOMIC DNA]</scope>
</reference>
<keyword evidence="2" id="KW-0732">Signal</keyword>
<sequence>MAVVTVALEVVVVVAAVDVSQAPSSFVRGVRFELAGGTLEFSGTNSTQALVKSKCDSNTRSGTHLRTRAGARIRACVSPAPTSTPASAQHRTRAIRYN</sequence>
<evidence type="ECO:0000256" key="1">
    <source>
        <dbReference type="SAM" id="MobiDB-lite"/>
    </source>
</evidence>
<organism evidence="5">
    <name type="scientific">Taenia asiatica</name>
    <name type="common">Asian tapeworm</name>
    <dbReference type="NCBI Taxonomy" id="60517"/>
    <lineage>
        <taxon>Eukaryota</taxon>
        <taxon>Metazoa</taxon>
        <taxon>Spiralia</taxon>
        <taxon>Lophotrochozoa</taxon>
        <taxon>Platyhelminthes</taxon>
        <taxon>Cestoda</taxon>
        <taxon>Eucestoda</taxon>
        <taxon>Cyclophyllidea</taxon>
        <taxon>Taeniidae</taxon>
        <taxon>Taenia</taxon>
    </lineage>
</organism>
<feature type="chain" id="PRO_5043132800" evidence="2">
    <location>
        <begin position="17"/>
        <end position="98"/>
    </location>
</feature>